<dbReference type="GO" id="GO:0005634">
    <property type="term" value="C:nucleus"/>
    <property type="evidence" value="ECO:0007669"/>
    <property type="project" value="UniProtKB-ARBA"/>
</dbReference>
<evidence type="ECO:0000256" key="2">
    <source>
        <dbReference type="SAM" id="MobiDB-lite"/>
    </source>
</evidence>
<comment type="caution">
    <text evidence="4">The sequence shown here is derived from an EMBL/GenBank/DDBJ whole genome shotgun (WGS) entry which is preliminary data.</text>
</comment>
<sequence>MIHIKEPKYPWEVVYMDWVTALPTSGDKSYNSCLVILDKYSKAPIFLSCNKDDTAMDTALILSTRVISHTGVFQNIISDRDPKFTSALCTNINRLFETKLSFSTAYNPQTDGLAERMIKNLEDIIKRFFAYGLKFKDSDGFTHYWCTLIPSLELEHKTSVYSSTGQTPAITNAFQVELSGELENEHPTFQVRMIKTYQPADKELFPLRNPTPLTVPPVEQNEDKNRKKTLNKGNLGVKDKENI</sequence>
<dbReference type="EMBL" id="AVOT02004388">
    <property type="protein sequence ID" value="MBW0476224.1"/>
    <property type="molecule type" value="Genomic_DNA"/>
</dbReference>
<dbReference type="AlphaFoldDB" id="A0A9Q3C2W8"/>
<dbReference type="Proteomes" id="UP000765509">
    <property type="component" value="Unassembled WGS sequence"/>
</dbReference>
<feature type="region of interest" description="Disordered" evidence="2">
    <location>
        <begin position="204"/>
        <end position="243"/>
    </location>
</feature>
<name>A0A9Q3C2W8_9BASI</name>
<dbReference type="InterPro" id="IPR050951">
    <property type="entry name" value="Retrovirus_Pol_polyprotein"/>
</dbReference>
<feature type="domain" description="Integrase catalytic" evidence="3">
    <location>
        <begin position="6"/>
        <end position="176"/>
    </location>
</feature>
<gene>
    <name evidence="4" type="ORF">O181_015939</name>
</gene>
<dbReference type="GO" id="GO:0003723">
    <property type="term" value="F:RNA binding"/>
    <property type="evidence" value="ECO:0007669"/>
    <property type="project" value="UniProtKB-KW"/>
</dbReference>
<dbReference type="InterPro" id="IPR036397">
    <property type="entry name" value="RNaseH_sf"/>
</dbReference>
<dbReference type="Gene3D" id="3.30.420.10">
    <property type="entry name" value="Ribonuclease H-like superfamily/Ribonuclease H"/>
    <property type="match status" value="1"/>
</dbReference>
<dbReference type="InterPro" id="IPR012337">
    <property type="entry name" value="RNaseH-like_sf"/>
</dbReference>
<keyword evidence="5" id="KW-1185">Reference proteome</keyword>
<reference evidence="4" key="1">
    <citation type="submission" date="2021-03" db="EMBL/GenBank/DDBJ databases">
        <title>Draft genome sequence of rust myrtle Austropuccinia psidii MF-1, a brazilian biotype.</title>
        <authorList>
            <person name="Quecine M.C."/>
            <person name="Pachon D.M.R."/>
            <person name="Bonatelli M.L."/>
            <person name="Correr F.H."/>
            <person name="Franceschini L.M."/>
            <person name="Leite T.F."/>
            <person name="Margarido G.R.A."/>
            <person name="Almeida C.A."/>
            <person name="Ferrarezi J.A."/>
            <person name="Labate C.A."/>
        </authorList>
    </citation>
    <scope>NUCLEOTIDE SEQUENCE</scope>
    <source>
        <strain evidence="4">MF-1</strain>
    </source>
</reference>
<dbReference type="PROSITE" id="PS50994">
    <property type="entry name" value="INTEGRASE"/>
    <property type="match status" value="1"/>
</dbReference>
<dbReference type="PANTHER" id="PTHR37984:SF5">
    <property type="entry name" value="PROTEIN NYNRIN-LIKE"/>
    <property type="match status" value="1"/>
</dbReference>
<evidence type="ECO:0000259" key="3">
    <source>
        <dbReference type="PROSITE" id="PS50994"/>
    </source>
</evidence>
<dbReference type="SUPFAM" id="SSF53098">
    <property type="entry name" value="Ribonuclease H-like"/>
    <property type="match status" value="1"/>
</dbReference>
<keyword evidence="1" id="KW-0694">RNA-binding</keyword>
<accession>A0A9Q3C2W8</accession>
<dbReference type="GO" id="GO:0015074">
    <property type="term" value="P:DNA integration"/>
    <property type="evidence" value="ECO:0007669"/>
    <property type="project" value="InterPro"/>
</dbReference>
<evidence type="ECO:0000313" key="5">
    <source>
        <dbReference type="Proteomes" id="UP000765509"/>
    </source>
</evidence>
<dbReference type="InterPro" id="IPR001584">
    <property type="entry name" value="Integrase_cat-core"/>
</dbReference>
<organism evidence="4 5">
    <name type="scientific">Austropuccinia psidii MF-1</name>
    <dbReference type="NCBI Taxonomy" id="1389203"/>
    <lineage>
        <taxon>Eukaryota</taxon>
        <taxon>Fungi</taxon>
        <taxon>Dikarya</taxon>
        <taxon>Basidiomycota</taxon>
        <taxon>Pucciniomycotina</taxon>
        <taxon>Pucciniomycetes</taxon>
        <taxon>Pucciniales</taxon>
        <taxon>Sphaerophragmiaceae</taxon>
        <taxon>Austropuccinia</taxon>
    </lineage>
</organism>
<evidence type="ECO:0000256" key="1">
    <source>
        <dbReference type="ARBA" id="ARBA00022884"/>
    </source>
</evidence>
<dbReference type="PANTHER" id="PTHR37984">
    <property type="entry name" value="PROTEIN CBG26694"/>
    <property type="match status" value="1"/>
</dbReference>
<proteinExistence type="predicted"/>
<evidence type="ECO:0000313" key="4">
    <source>
        <dbReference type="EMBL" id="MBW0476224.1"/>
    </source>
</evidence>
<protein>
    <recommendedName>
        <fullName evidence="3">Integrase catalytic domain-containing protein</fullName>
    </recommendedName>
</protein>